<dbReference type="FunFam" id="2.10.25.10:FF:000061">
    <property type="entry name" value="Delta-like protein"/>
    <property type="match status" value="1"/>
</dbReference>
<feature type="domain" description="EGF-like" evidence="7">
    <location>
        <begin position="180"/>
        <end position="215"/>
    </location>
</feature>
<proteinExistence type="predicted"/>
<dbReference type="InterPro" id="IPR000742">
    <property type="entry name" value="EGF"/>
</dbReference>
<feature type="disulfide bond" evidence="5">
    <location>
        <begin position="205"/>
        <end position="214"/>
    </location>
</feature>
<dbReference type="CDD" id="cd00054">
    <property type="entry name" value="EGF_CA"/>
    <property type="match status" value="3"/>
</dbReference>
<dbReference type="GO" id="GO:0005112">
    <property type="term" value="F:Notch binding"/>
    <property type="evidence" value="ECO:0007669"/>
    <property type="project" value="TreeGrafter"/>
</dbReference>
<feature type="compositionally biased region" description="Low complexity" evidence="6">
    <location>
        <begin position="266"/>
        <end position="277"/>
    </location>
</feature>
<dbReference type="Proteomes" id="UP000784294">
    <property type="component" value="Unassembled WGS sequence"/>
</dbReference>
<protein>
    <recommendedName>
        <fullName evidence="7">EGF-like domain-containing protein</fullName>
    </recommendedName>
</protein>
<evidence type="ECO:0000256" key="2">
    <source>
        <dbReference type="ARBA" id="ARBA00022737"/>
    </source>
</evidence>
<reference evidence="8" key="1">
    <citation type="submission" date="2018-11" db="EMBL/GenBank/DDBJ databases">
        <authorList>
            <consortium name="Pathogen Informatics"/>
        </authorList>
    </citation>
    <scope>NUCLEOTIDE SEQUENCE</scope>
</reference>
<dbReference type="SUPFAM" id="SSF57196">
    <property type="entry name" value="EGF/Laminin"/>
    <property type="match status" value="2"/>
</dbReference>
<accession>A0A448WDX4</accession>
<keyword evidence="9" id="KW-1185">Reference proteome</keyword>
<evidence type="ECO:0000313" key="9">
    <source>
        <dbReference type="Proteomes" id="UP000784294"/>
    </source>
</evidence>
<dbReference type="InterPro" id="IPR001881">
    <property type="entry name" value="EGF-like_Ca-bd_dom"/>
</dbReference>
<dbReference type="SMART" id="SM00181">
    <property type="entry name" value="EGF"/>
    <property type="match status" value="2"/>
</dbReference>
<evidence type="ECO:0000259" key="7">
    <source>
        <dbReference type="PROSITE" id="PS50026"/>
    </source>
</evidence>
<dbReference type="SMART" id="SM00179">
    <property type="entry name" value="EGF_CA"/>
    <property type="match status" value="2"/>
</dbReference>
<comment type="caution">
    <text evidence="8">The sequence shown here is derived from an EMBL/GenBank/DDBJ whole genome shotgun (WGS) entry which is preliminary data.</text>
</comment>
<organism evidence="8 9">
    <name type="scientific">Protopolystoma xenopodis</name>
    <dbReference type="NCBI Taxonomy" id="117903"/>
    <lineage>
        <taxon>Eukaryota</taxon>
        <taxon>Metazoa</taxon>
        <taxon>Spiralia</taxon>
        <taxon>Lophotrochozoa</taxon>
        <taxon>Platyhelminthes</taxon>
        <taxon>Monogenea</taxon>
        <taxon>Polyopisthocotylea</taxon>
        <taxon>Polystomatidea</taxon>
        <taxon>Polystomatidae</taxon>
        <taxon>Protopolystoma</taxon>
    </lineage>
</organism>
<dbReference type="FunFam" id="2.10.25.10:FF:000006">
    <property type="entry name" value="Versican core protein-like isoform 1"/>
    <property type="match status" value="1"/>
</dbReference>
<feature type="disulfide bond" evidence="5">
    <location>
        <begin position="9"/>
        <end position="18"/>
    </location>
</feature>
<dbReference type="Pfam" id="PF12661">
    <property type="entry name" value="hEGF"/>
    <property type="match status" value="1"/>
</dbReference>
<dbReference type="PROSITE" id="PS00022">
    <property type="entry name" value="EGF_1"/>
    <property type="match status" value="3"/>
</dbReference>
<feature type="region of interest" description="Disordered" evidence="6">
    <location>
        <begin position="222"/>
        <end position="279"/>
    </location>
</feature>
<keyword evidence="3 5" id="KW-1015">Disulfide bond</keyword>
<dbReference type="PROSITE" id="PS00010">
    <property type="entry name" value="ASX_HYDROXYL"/>
    <property type="match status" value="2"/>
</dbReference>
<sequence length="292" mass="31536">MMGGYRCICPAGFRGYDCQLPLSLCLRSSLVIGAKNSSRHHSPSSSLGLSVSATGASSHLASPCANGGVCRDQADRFVCMCPSGWRGTTCEENVNECAEAGRALARSLKSATFLASPSESAIRKRSAMALSYRKPSSTAIKHDLNRPARDSVADAVRTSLRPDDRYRRGLEHEVPYQRKDASFVEPLCRNGAACRDLPGSYECLCLPGFVGRHCEITQDRSVVHSTPDGGDSPTPPTGLKKQLEPSWRRTKSRSGPEKDANIAGIPSLSAQASSSPQNTSLRVHTELLFKYF</sequence>
<feature type="domain" description="EGF-like" evidence="7">
    <location>
        <begin position="1"/>
        <end position="19"/>
    </location>
</feature>
<evidence type="ECO:0000256" key="3">
    <source>
        <dbReference type="ARBA" id="ARBA00023157"/>
    </source>
</evidence>
<dbReference type="Gene3D" id="2.10.25.10">
    <property type="entry name" value="Laminin"/>
    <property type="match status" value="2"/>
</dbReference>
<dbReference type="PROSITE" id="PS01186">
    <property type="entry name" value="EGF_2"/>
    <property type="match status" value="3"/>
</dbReference>
<feature type="disulfide bond" evidence="5">
    <location>
        <begin position="81"/>
        <end position="90"/>
    </location>
</feature>
<dbReference type="Pfam" id="PF00008">
    <property type="entry name" value="EGF"/>
    <property type="match status" value="1"/>
</dbReference>
<dbReference type="PANTHER" id="PTHR12916">
    <property type="entry name" value="CYTOCHROME C OXIDASE POLYPEPTIDE VIC-2"/>
    <property type="match status" value="1"/>
</dbReference>
<evidence type="ECO:0000256" key="4">
    <source>
        <dbReference type="ARBA" id="ARBA00023180"/>
    </source>
</evidence>
<dbReference type="InterPro" id="IPR000152">
    <property type="entry name" value="EGF-type_Asp/Asn_hydroxyl_site"/>
</dbReference>
<keyword evidence="1 5" id="KW-0245">EGF-like domain</keyword>
<comment type="caution">
    <text evidence="5">Lacks conserved residue(s) required for the propagation of feature annotation.</text>
</comment>
<evidence type="ECO:0000313" key="8">
    <source>
        <dbReference type="EMBL" id="VEL09410.1"/>
    </source>
</evidence>
<dbReference type="InterPro" id="IPR013032">
    <property type="entry name" value="EGF-like_CS"/>
</dbReference>
<dbReference type="GO" id="GO:0005509">
    <property type="term" value="F:calcium ion binding"/>
    <property type="evidence" value="ECO:0007669"/>
    <property type="project" value="InterPro"/>
</dbReference>
<dbReference type="AlphaFoldDB" id="A0A448WDX4"/>
<evidence type="ECO:0000256" key="5">
    <source>
        <dbReference type="PROSITE-ProRule" id="PRU00076"/>
    </source>
</evidence>
<evidence type="ECO:0000256" key="6">
    <source>
        <dbReference type="SAM" id="MobiDB-lite"/>
    </source>
</evidence>
<dbReference type="PANTHER" id="PTHR12916:SF9">
    <property type="entry name" value="NEUROGENIC LOCUS NOTCH HOMOLOG PROTEIN 1-RELATED"/>
    <property type="match status" value="1"/>
</dbReference>
<feature type="domain" description="EGF-like" evidence="7">
    <location>
        <begin position="55"/>
        <end position="91"/>
    </location>
</feature>
<dbReference type="OrthoDB" id="6239065at2759"/>
<dbReference type="PROSITE" id="PS50026">
    <property type="entry name" value="EGF_3"/>
    <property type="match status" value="3"/>
</dbReference>
<dbReference type="GO" id="GO:0007219">
    <property type="term" value="P:Notch signaling pathway"/>
    <property type="evidence" value="ECO:0007669"/>
    <property type="project" value="TreeGrafter"/>
</dbReference>
<dbReference type="EMBL" id="CAAALY010006268">
    <property type="protein sequence ID" value="VEL09410.1"/>
    <property type="molecule type" value="Genomic_DNA"/>
</dbReference>
<keyword evidence="2" id="KW-0677">Repeat</keyword>
<evidence type="ECO:0000256" key="1">
    <source>
        <dbReference type="ARBA" id="ARBA00022536"/>
    </source>
</evidence>
<keyword evidence="4" id="KW-0325">Glycoprotein</keyword>
<name>A0A448WDX4_9PLAT</name>
<gene>
    <name evidence="8" type="ORF">PXEA_LOCUS2850</name>
</gene>